<dbReference type="OrthoDB" id="281675at2"/>
<proteinExistence type="predicted"/>
<dbReference type="Proteomes" id="UP000236340">
    <property type="component" value="Unassembled WGS sequence"/>
</dbReference>
<evidence type="ECO:0000313" key="1">
    <source>
        <dbReference type="EMBL" id="PNU21686.1"/>
    </source>
</evidence>
<dbReference type="CDD" id="cd01045">
    <property type="entry name" value="Ferritin_like_AB"/>
    <property type="match status" value="1"/>
</dbReference>
<dbReference type="InterPro" id="IPR012347">
    <property type="entry name" value="Ferritin-like"/>
</dbReference>
<name>A0A2K2HEH1_9BACT</name>
<gene>
    <name evidence="1" type="ORF">C2E25_00185</name>
</gene>
<dbReference type="SUPFAM" id="SSF47240">
    <property type="entry name" value="Ferritin-like"/>
    <property type="match status" value="1"/>
</dbReference>
<protein>
    <submittedName>
        <fullName evidence="1">Ferritin</fullName>
    </submittedName>
</protein>
<evidence type="ECO:0000313" key="2">
    <source>
        <dbReference type="Proteomes" id="UP000236340"/>
    </source>
</evidence>
<dbReference type="RefSeq" id="WP_103113801.1">
    <property type="nucleotide sequence ID" value="NZ_PPFX01000001.1"/>
</dbReference>
<dbReference type="AlphaFoldDB" id="A0A2K2HEH1"/>
<comment type="caution">
    <text evidence="1">The sequence shown here is derived from an EMBL/GenBank/DDBJ whole genome shotgun (WGS) entry which is preliminary data.</text>
</comment>
<dbReference type="EMBL" id="PPFX01000001">
    <property type="protein sequence ID" value="PNU21686.1"/>
    <property type="molecule type" value="Genomic_DNA"/>
</dbReference>
<dbReference type="Gene3D" id="1.20.1260.10">
    <property type="match status" value="1"/>
</dbReference>
<reference evidence="1 2" key="1">
    <citation type="journal article" date="2018" name="Genome Announc.">
        <title>Genome Sequence of Geothermobacter sp. HR-1 Iron Reducer from the Loihi Seamount.</title>
        <authorList>
            <person name="Smith H."/>
            <person name="Abuyen K."/>
            <person name="Tremblay J."/>
            <person name="Savalia P."/>
            <person name="Perez-Rodriguez I."/>
            <person name="Emerson D."/>
            <person name="Tully B."/>
            <person name="Amend J."/>
        </authorList>
    </citation>
    <scope>NUCLEOTIDE SEQUENCE [LARGE SCALE GENOMIC DNA]</scope>
    <source>
        <strain evidence="1 2">HR-1</strain>
    </source>
</reference>
<organism evidence="1 2">
    <name type="scientific">Geothermobacter hydrogeniphilus</name>
    <dbReference type="NCBI Taxonomy" id="1969733"/>
    <lineage>
        <taxon>Bacteria</taxon>
        <taxon>Pseudomonadati</taxon>
        <taxon>Thermodesulfobacteriota</taxon>
        <taxon>Desulfuromonadia</taxon>
        <taxon>Desulfuromonadales</taxon>
        <taxon>Geothermobacteraceae</taxon>
        <taxon>Geothermobacter</taxon>
    </lineage>
</organism>
<sequence length="163" mass="19005">MPQEMKIQEVLRLIIRTKKTLYDFYLLAAERVTNPLGRKVFQRLAEEVHGNLGRFFHLYNGHDLGDFDQFMALPPSPDAALIRELTAHPDVHERRARELALSEEEDIERMLRMTAARVIDPVARQTLERAAHETRQHCALIESEYAHTMGMVHETDIDIYVRE</sequence>
<accession>A0A2K2HEH1</accession>
<dbReference type="InterPro" id="IPR009078">
    <property type="entry name" value="Ferritin-like_SF"/>
</dbReference>